<organism evidence="6 7">
    <name type="scientific">Pisum sativum</name>
    <name type="common">Garden pea</name>
    <name type="synonym">Lathyrus oleraceus</name>
    <dbReference type="NCBI Taxonomy" id="3888"/>
    <lineage>
        <taxon>Eukaryota</taxon>
        <taxon>Viridiplantae</taxon>
        <taxon>Streptophyta</taxon>
        <taxon>Embryophyta</taxon>
        <taxon>Tracheophyta</taxon>
        <taxon>Spermatophyta</taxon>
        <taxon>Magnoliopsida</taxon>
        <taxon>eudicotyledons</taxon>
        <taxon>Gunneridae</taxon>
        <taxon>Pentapetalae</taxon>
        <taxon>rosids</taxon>
        <taxon>fabids</taxon>
        <taxon>Fabales</taxon>
        <taxon>Fabaceae</taxon>
        <taxon>Papilionoideae</taxon>
        <taxon>50 kb inversion clade</taxon>
        <taxon>NPAAA clade</taxon>
        <taxon>Hologalegina</taxon>
        <taxon>IRL clade</taxon>
        <taxon>Fabeae</taxon>
        <taxon>Lathyrus</taxon>
    </lineage>
</organism>
<dbReference type="PANTHER" id="PTHR33322">
    <property type="entry name" value="BAG DOMAIN CONTAINING PROTEIN, EXPRESSED"/>
    <property type="match status" value="1"/>
</dbReference>
<feature type="domain" description="BAG" evidence="5">
    <location>
        <begin position="67"/>
        <end position="145"/>
    </location>
</feature>
<dbReference type="OrthoDB" id="1923217at2759"/>
<dbReference type="CDD" id="cd23767">
    <property type="entry name" value="IQCD"/>
    <property type="match status" value="1"/>
</dbReference>
<feature type="region of interest" description="Disordered" evidence="4">
    <location>
        <begin position="195"/>
        <end position="221"/>
    </location>
</feature>
<dbReference type="AlphaFoldDB" id="A0A9D5B2M8"/>
<keyword evidence="7" id="KW-1185">Reference proteome</keyword>
<dbReference type="SMART" id="SM00015">
    <property type="entry name" value="IQ"/>
    <property type="match status" value="1"/>
</dbReference>
<evidence type="ECO:0000256" key="4">
    <source>
        <dbReference type="SAM" id="MobiDB-lite"/>
    </source>
</evidence>
<dbReference type="Gramene" id="Psat03G0565100-T1">
    <property type="protein sequence ID" value="KAI5431543.1"/>
    <property type="gene ID" value="KIW84_035651"/>
</dbReference>
<dbReference type="Gramene" id="PSAT_LOCUS11379_t1">
    <property type="protein sequence ID" value="CAL5191420.1"/>
    <property type="gene ID" value="PSAT_LOCUS11379"/>
</dbReference>
<dbReference type="Proteomes" id="UP001058974">
    <property type="component" value="Chromosome 3"/>
</dbReference>
<dbReference type="Gene3D" id="1.20.58.120">
    <property type="entry name" value="BAG domain"/>
    <property type="match status" value="1"/>
</dbReference>
<feature type="coiled-coil region" evidence="3">
    <location>
        <begin position="61"/>
        <end position="95"/>
    </location>
</feature>
<dbReference type="GO" id="GO:0006457">
    <property type="term" value="P:protein folding"/>
    <property type="evidence" value="ECO:0007669"/>
    <property type="project" value="TreeGrafter"/>
</dbReference>
<dbReference type="Gramene" id="Psat3g186840.1">
    <property type="protein sequence ID" value="Psat3g186840.1.cds1"/>
    <property type="gene ID" value="Psat3g186840"/>
</dbReference>
<dbReference type="SUPFAM" id="SSF63491">
    <property type="entry name" value="BAG domain"/>
    <property type="match status" value="1"/>
</dbReference>
<keyword evidence="3" id="KW-0175">Coiled coil</keyword>
<evidence type="ECO:0000256" key="1">
    <source>
        <dbReference type="ARBA" id="ARBA00022860"/>
    </source>
</evidence>
<evidence type="ECO:0000256" key="2">
    <source>
        <dbReference type="ARBA" id="ARBA00023186"/>
    </source>
</evidence>
<dbReference type="GO" id="GO:0005516">
    <property type="term" value="F:calmodulin binding"/>
    <property type="evidence" value="ECO:0007669"/>
    <property type="project" value="UniProtKB-KW"/>
</dbReference>
<evidence type="ECO:0000259" key="5">
    <source>
        <dbReference type="PROSITE" id="PS51035"/>
    </source>
</evidence>
<dbReference type="PANTHER" id="PTHR33322:SF4">
    <property type="entry name" value="BAG DOMAIN CONTAINING PROTEIN, EXPRESSED"/>
    <property type="match status" value="1"/>
</dbReference>
<reference evidence="6 7" key="1">
    <citation type="journal article" date="2022" name="Nat. Genet.">
        <title>Improved pea reference genome and pan-genome highlight genomic features and evolutionary characteristics.</title>
        <authorList>
            <person name="Yang T."/>
            <person name="Liu R."/>
            <person name="Luo Y."/>
            <person name="Hu S."/>
            <person name="Wang D."/>
            <person name="Wang C."/>
            <person name="Pandey M.K."/>
            <person name="Ge S."/>
            <person name="Xu Q."/>
            <person name="Li N."/>
            <person name="Li G."/>
            <person name="Huang Y."/>
            <person name="Saxena R.K."/>
            <person name="Ji Y."/>
            <person name="Li M."/>
            <person name="Yan X."/>
            <person name="He Y."/>
            <person name="Liu Y."/>
            <person name="Wang X."/>
            <person name="Xiang C."/>
            <person name="Varshney R.K."/>
            <person name="Ding H."/>
            <person name="Gao S."/>
            <person name="Zong X."/>
        </authorList>
    </citation>
    <scope>NUCLEOTIDE SEQUENCE [LARGE SCALE GENOMIC DNA]</scope>
    <source>
        <strain evidence="6 7">cv. Zhongwan 6</strain>
    </source>
</reference>
<dbReference type="GO" id="GO:0009506">
    <property type="term" value="C:plasmodesma"/>
    <property type="evidence" value="ECO:0007669"/>
    <property type="project" value="TreeGrafter"/>
</dbReference>
<sequence length="300" mass="35102">MHFNNNRTATPFSLYKTKYGAPRYNKTPSKVVSIPVHFVGSESNRNDLATKIQRVARGYLVRKSVKKMLKLKVEMEEIEKKVNDEETVMMMKKEQKERIRMGETIMNLLLRLDSVRVFNCCALRDLRKLLIKRAIFLQEFVDKTQTVGPTDGVEDVEGKCDGVKENCLEKEEVQGEVENEGGEKMESLVDEEKNVDEESVGSSLVEQEIEEDSVNVKEDEDRNVISCEEEENREILKRMMDDNEKMMNMMTQLFEKNEKQTSLLTSLTQRVEQLERAFTCDKLKKKNKRRRHFDAKHKYQ</sequence>
<dbReference type="InterPro" id="IPR036533">
    <property type="entry name" value="BAG_dom_sf"/>
</dbReference>
<dbReference type="PROSITE" id="PS50096">
    <property type="entry name" value="IQ"/>
    <property type="match status" value="1"/>
</dbReference>
<accession>A0A9D5B2M8</accession>
<evidence type="ECO:0000313" key="6">
    <source>
        <dbReference type="EMBL" id="KAI5431543.1"/>
    </source>
</evidence>
<dbReference type="EMBL" id="JAMSHJ010000003">
    <property type="protein sequence ID" value="KAI5431543.1"/>
    <property type="molecule type" value="Genomic_DNA"/>
</dbReference>
<dbReference type="Pfam" id="PF00612">
    <property type="entry name" value="IQ"/>
    <property type="match status" value="1"/>
</dbReference>
<keyword evidence="1" id="KW-0112">Calmodulin-binding</keyword>
<dbReference type="SMART" id="SM00264">
    <property type="entry name" value="BAG"/>
    <property type="match status" value="1"/>
</dbReference>
<gene>
    <name evidence="6" type="ORF">KIW84_035651</name>
</gene>
<dbReference type="Pfam" id="PF02179">
    <property type="entry name" value="BAG"/>
    <property type="match status" value="1"/>
</dbReference>
<evidence type="ECO:0000256" key="3">
    <source>
        <dbReference type="SAM" id="Coils"/>
    </source>
</evidence>
<dbReference type="PROSITE" id="PS51035">
    <property type="entry name" value="BAG"/>
    <property type="match status" value="1"/>
</dbReference>
<dbReference type="InterPro" id="IPR040400">
    <property type="entry name" value="BAG5/6/7/8"/>
</dbReference>
<comment type="caution">
    <text evidence="6">The sequence shown here is derived from an EMBL/GenBank/DDBJ whole genome shotgun (WGS) entry which is preliminary data.</text>
</comment>
<evidence type="ECO:0000313" key="7">
    <source>
        <dbReference type="Proteomes" id="UP001058974"/>
    </source>
</evidence>
<protein>
    <recommendedName>
        <fullName evidence="5">BAG domain-containing protein</fullName>
    </recommendedName>
</protein>
<name>A0A9D5B2M8_PEA</name>
<dbReference type="InterPro" id="IPR000048">
    <property type="entry name" value="IQ_motif_EF-hand-BS"/>
</dbReference>
<dbReference type="GO" id="GO:0051087">
    <property type="term" value="F:protein-folding chaperone binding"/>
    <property type="evidence" value="ECO:0007669"/>
    <property type="project" value="InterPro"/>
</dbReference>
<dbReference type="InterPro" id="IPR003103">
    <property type="entry name" value="BAG_domain"/>
</dbReference>
<proteinExistence type="predicted"/>
<keyword evidence="2" id="KW-0143">Chaperone</keyword>